<keyword evidence="13" id="KW-1185">Reference proteome</keyword>
<evidence type="ECO:0000259" key="10">
    <source>
        <dbReference type="Pfam" id="PF11356"/>
    </source>
</evidence>
<evidence type="ECO:0000256" key="9">
    <source>
        <dbReference type="SAM" id="Phobius"/>
    </source>
</evidence>
<dbReference type="GO" id="GO:0015031">
    <property type="term" value="P:protein transport"/>
    <property type="evidence" value="ECO:0007669"/>
    <property type="project" value="UniProtKB-KW"/>
</dbReference>
<evidence type="ECO:0000256" key="1">
    <source>
        <dbReference type="ARBA" id="ARBA00004533"/>
    </source>
</evidence>
<dbReference type="InterPro" id="IPR036034">
    <property type="entry name" value="PDZ_sf"/>
</dbReference>
<evidence type="ECO:0000259" key="11">
    <source>
        <dbReference type="Pfam" id="PF13180"/>
    </source>
</evidence>
<dbReference type="Pfam" id="PF13180">
    <property type="entry name" value="PDZ_2"/>
    <property type="match status" value="1"/>
</dbReference>
<dbReference type="Pfam" id="PF11356">
    <property type="entry name" value="T2SSC"/>
    <property type="match status" value="1"/>
</dbReference>
<keyword evidence="7 9" id="KW-1133">Transmembrane helix</keyword>
<keyword evidence="8 9" id="KW-0472">Membrane</keyword>
<keyword evidence="4" id="KW-0997">Cell inner membrane</keyword>
<evidence type="ECO:0000313" key="13">
    <source>
        <dbReference type="Proteomes" id="UP001155128"/>
    </source>
</evidence>
<evidence type="ECO:0000256" key="6">
    <source>
        <dbReference type="ARBA" id="ARBA00022927"/>
    </source>
</evidence>
<dbReference type="SUPFAM" id="SSF50156">
    <property type="entry name" value="PDZ domain-like"/>
    <property type="match status" value="1"/>
</dbReference>
<organism evidence="12 13">
    <name type="scientific">Sphingomicrobium sediminis</name>
    <dbReference type="NCBI Taxonomy" id="2950949"/>
    <lineage>
        <taxon>Bacteria</taxon>
        <taxon>Pseudomonadati</taxon>
        <taxon>Pseudomonadota</taxon>
        <taxon>Alphaproteobacteria</taxon>
        <taxon>Sphingomonadales</taxon>
        <taxon>Sphingomonadaceae</taxon>
        <taxon>Sphingomicrobium</taxon>
    </lineage>
</organism>
<evidence type="ECO:0000313" key="12">
    <source>
        <dbReference type="EMBL" id="MCM8558205.1"/>
    </source>
</evidence>
<comment type="caution">
    <text evidence="12">The sequence shown here is derived from an EMBL/GenBank/DDBJ whole genome shotgun (WGS) entry which is preliminary data.</text>
</comment>
<proteinExistence type="predicted"/>
<protein>
    <submittedName>
        <fullName evidence="12">PDZ domain-containing protein</fullName>
    </submittedName>
</protein>
<keyword evidence="5 9" id="KW-0812">Transmembrane</keyword>
<accession>A0A9X2J3M8</accession>
<dbReference type="RefSeq" id="WP_252114937.1">
    <property type="nucleotide sequence ID" value="NZ_JAMSHT010000001.1"/>
</dbReference>
<name>A0A9X2J3M8_9SPHN</name>
<keyword evidence="2" id="KW-0813">Transport</keyword>
<sequence>MPNPILNWRAKRRQGALLAGVPRLVRLVLIAILAALLARLFWVIVTPVGPVGDWRAPTPRLLSEAEQSALLLRVDPFPQSAASAQAGEGVTDLELELFGIRENRGAGTGSAIIAGSDGEQVSYAVGEEVAPGVTLAAVAFDHVVLDRGGVRERLYIDNSIPAETVSVVGGPPAGTEAAVAAAIPNLRLLPRTTGNRITGARLPLDVEPQMLSFFRFQQGDVIVGVNGAPINSQSDIDELKASLKPAARLALDVERGDGVVTVSVNL</sequence>
<reference evidence="12" key="1">
    <citation type="submission" date="2022-06" db="EMBL/GenBank/DDBJ databases">
        <title>Sphingomicrobium sedimins sp. nov., a marine bacterium isolated from tidal flat.</title>
        <authorList>
            <person name="Kim C.-H."/>
            <person name="Yoo Y."/>
            <person name="Kim J.-J."/>
        </authorList>
    </citation>
    <scope>NUCLEOTIDE SEQUENCE</scope>
    <source>
        <strain evidence="12">GRR-S6-50</strain>
    </source>
</reference>
<dbReference type="EMBL" id="JAMSHT010000001">
    <property type="protein sequence ID" value="MCM8558205.1"/>
    <property type="molecule type" value="Genomic_DNA"/>
</dbReference>
<feature type="transmembrane region" description="Helical" evidence="9">
    <location>
        <begin position="21"/>
        <end position="42"/>
    </location>
</feature>
<evidence type="ECO:0000256" key="3">
    <source>
        <dbReference type="ARBA" id="ARBA00022475"/>
    </source>
</evidence>
<evidence type="ECO:0000256" key="2">
    <source>
        <dbReference type="ARBA" id="ARBA00022448"/>
    </source>
</evidence>
<dbReference type="Gene3D" id="2.30.30.830">
    <property type="match status" value="1"/>
</dbReference>
<evidence type="ECO:0000256" key="8">
    <source>
        <dbReference type="ARBA" id="ARBA00023136"/>
    </source>
</evidence>
<dbReference type="Proteomes" id="UP001155128">
    <property type="component" value="Unassembled WGS sequence"/>
</dbReference>
<dbReference type="AlphaFoldDB" id="A0A9X2J3M8"/>
<gene>
    <name evidence="12" type="ORF">NDO55_10265</name>
</gene>
<keyword evidence="6" id="KW-0653">Protein transport</keyword>
<feature type="domain" description="PDZ" evidence="11">
    <location>
        <begin position="216"/>
        <end position="266"/>
    </location>
</feature>
<keyword evidence="3" id="KW-1003">Cell membrane</keyword>
<feature type="domain" description="Type II secretion system protein GspC N-terminal" evidence="10">
    <location>
        <begin position="28"/>
        <end position="155"/>
    </location>
</feature>
<evidence type="ECO:0000256" key="5">
    <source>
        <dbReference type="ARBA" id="ARBA00022692"/>
    </source>
</evidence>
<dbReference type="Gene3D" id="2.30.42.10">
    <property type="match status" value="1"/>
</dbReference>
<evidence type="ECO:0000256" key="7">
    <source>
        <dbReference type="ARBA" id="ARBA00022989"/>
    </source>
</evidence>
<comment type="subcellular location">
    <subcellularLocation>
        <location evidence="1">Cell inner membrane</location>
    </subcellularLocation>
</comment>
<dbReference type="InterPro" id="IPR001478">
    <property type="entry name" value="PDZ"/>
</dbReference>
<dbReference type="InterPro" id="IPR024961">
    <property type="entry name" value="T2SS_GspC_N"/>
</dbReference>
<dbReference type="GO" id="GO:0005886">
    <property type="term" value="C:plasma membrane"/>
    <property type="evidence" value="ECO:0007669"/>
    <property type="project" value="UniProtKB-SubCell"/>
</dbReference>
<evidence type="ECO:0000256" key="4">
    <source>
        <dbReference type="ARBA" id="ARBA00022519"/>
    </source>
</evidence>